<name>A0A399QYH4_9PROT</name>
<evidence type="ECO:0000313" key="2">
    <source>
        <dbReference type="Proteomes" id="UP000265431"/>
    </source>
</evidence>
<comment type="caution">
    <text evidence="1">The sequence shown here is derived from an EMBL/GenBank/DDBJ whole genome shotgun (WGS) entry which is preliminary data.</text>
</comment>
<dbReference type="Proteomes" id="UP000265431">
    <property type="component" value="Unassembled WGS sequence"/>
</dbReference>
<sequence>MNNVEKLPVKAREDGLAVTLIGTDLPDSYLEEAEPSPLMQTAEWWWGRGIKALKVLGLLAIAAFYPTLVAGSHDIKDEPVVLSAERPWTSPETGIIITMIGREIAGPGWANDRPGWHPQARLTGLPAWQEALSSSMSEYTRLMSMQAKTPRGTADPDLSAAARLLVVDPQLEQTPRLAAAAEALARYEGRLERDLASDATGFENLLDKLGLMASWSDISVAELGEQSNLRDGWPASEADVQAFYAARARAQLASQLITASLNAEPDTLVSEAVQSRIDRLVAAWRKAATLDPLLVSNQSGDARLMADHLAMMAFYISEAGRATRDLGGAIIIDAEERAEAARTGAPAAQ</sequence>
<protein>
    <submittedName>
        <fullName evidence="1">Uncharacterized protein</fullName>
    </submittedName>
</protein>
<dbReference type="AlphaFoldDB" id="A0A399QYH4"/>
<keyword evidence="2" id="KW-1185">Reference proteome</keyword>
<reference evidence="1 2" key="1">
    <citation type="submission" date="2018-08" db="EMBL/GenBank/DDBJ databases">
        <title>Henriciella mobilis sp. nov., isolated from seawater.</title>
        <authorList>
            <person name="Cheng H."/>
            <person name="Wu Y.-H."/>
            <person name="Xu X.-W."/>
            <person name="Guo L.-L."/>
        </authorList>
    </citation>
    <scope>NUCLEOTIDE SEQUENCE [LARGE SCALE GENOMIC DNA]</scope>
    <source>
        <strain evidence="1 2">CCUG66934</strain>
    </source>
</reference>
<evidence type="ECO:0000313" key="1">
    <source>
        <dbReference type="EMBL" id="RIJ23833.1"/>
    </source>
</evidence>
<gene>
    <name evidence="1" type="ORF">D1224_06145</name>
</gene>
<proteinExistence type="predicted"/>
<dbReference type="RefSeq" id="WP_119379022.1">
    <property type="nucleotide sequence ID" value="NZ_QWGB01000005.1"/>
</dbReference>
<dbReference type="EMBL" id="QWGB01000005">
    <property type="protein sequence ID" value="RIJ23833.1"/>
    <property type="molecule type" value="Genomic_DNA"/>
</dbReference>
<organism evidence="1 2">
    <name type="scientific">Henriciella barbarensis</name>
    <dbReference type="NCBI Taxonomy" id="86342"/>
    <lineage>
        <taxon>Bacteria</taxon>
        <taxon>Pseudomonadati</taxon>
        <taxon>Pseudomonadota</taxon>
        <taxon>Alphaproteobacteria</taxon>
        <taxon>Hyphomonadales</taxon>
        <taxon>Hyphomonadaceae</taxon>
        <taxon>Henriciella</taxon>
    </lineage>
</organism>
<dbReference type="OrthoDB" id="7594726at2"/>
<accession>A0A399QYH4</accession>